<dbReference type="Pfam" id="PF00457">
    <property type="entry name" value="Glyco_hydro_11"/>
    <property type="match status" value="1"/>
</dbReference>
<evidence type="ECO:0000259" key="21">
    <source>
        <dbReference type="PROSITE" id="PS51761"/>
    </source>
</evidence>
<keyword evidence="10" id="KW-0479">Metal-binding</keyword>
<comment type="cofactor">
    <cofactor evidence="3">
        <name>Zn(2+)</name>
        <dbReference type="ChEBI" id="CHEBI:29105"/>
    </cofactor>
</comment>
<feature type="region of interest" description="Disordered" evidence="19">
    <location>
        <begin position="259"/>
        <end position="306"/>
    </location>
</feature>
<keyword evidence="23" id="KW-1185">Reference proteome</keyword>
<keyword evidence="9 17" id="KW-0858">Xylan degradation</keyword>
<sequence length="790" mass="84006">MVALTTLFTGLVAALGVAASPTALTTRQTPSGEGTHNGFFYSFWTDGGSRVTYTNGAAGSYSVTWQSGGNFVGGKGWNPGTTSRVISYSGSYNPNGNSYLAVYGWTRNPLIEYYVVENFGTYNPSSGATRRGQVVSDGDTYDLYESTRTNQPSIDGTSTFQQFWSVRRNRRTGGTVTMANHFNAWAAAGMRIGTNHYYQIVATEGYFSSGSASITVSEGSGGGGGGGGGGDTGGGGGGGGGGTNVSTLFYAPPDGASAVAKAGPAQPAASPALPAPPATSGTPSASKQQQQQYLKPENFGQSAAQPTACGQGRVSVRCTYMDFTPSCPTQHIVNSGSSTSLLYPSPIIQLFPGIRTRYISSANHPTMATPLEPFYKLRCSCNSYPWGKQGSRSLAARLCAKTPGWTKPSSDSSDLSDFKIDEDTPYAEMWMGTYPVLPSYVASTGEDLQAVLDRHPKELLGEHVVSKFGHSLLPFLPKVLSISKALPLQLHPNKEFASKLHEKDPEKFGDPNHKPEIALALSEFEAFCGFKPVKDIAPLLKLDPIKLFLAERNMSAIKLDNDGLRSLVKTILSSSDDVIKKIYHSLTSLPASNFTGVNKSIPKLAPRLASQYDKSDPGVLVALLTMNYLVLQPGEAIYIPADGVHAYLSGDIIECMARSDNVLNTGFCPSAERDSAEDFCSVLTFAPHSPEQCMLPPQSYQRSEKGKTRAFQPPLSEFNVLETRLGPGETEVLGKVGASIVLATEGGATVKAGGKSFELGEGNIYFVSQGVSVDIKAKSEGLLMHTAYVE</sequence>
<evidence type="ECO:0000256" key="19">
    <source>
        <dbReference type="SAM" id="MobiDB-lite"/>
    </source>
</evidence>
<evidence type="ECO:0000256" key="4">
    <source>
        <dbReference type="ARBA" id="ARBA00002564"/>
    </source>
</evidence>
<evidence type="ECO:0000256" key="6">
    <source>
        <dbReference type="ARBA" id="ARBA00004851"/>
    </source>
</evidence>
<evidence type="ECO:0000256" key="2">
    <source>
        <dbReference type="ARBA" id="ARBA00000757"/>
    </source>
</evidence>
<evidence type="ECO:0000256" key="20">
    <source>
        <dbReference type="SAM" id="SignalP"/>
    </source>
</evidence>
<evidence type="ECO:0000256" key="13">
    <source>
        <dbReference type="ARBA" id="ARBA00023235"/>
    </source>
</evidence>
<dbReference type="GO" id="GO:0008270">
    <property type="term" value="F:zinc ion binding"/>
    <property type="evidence" value="ECO:0007669"/>
    <property type="project" value="InterPro"/>
</dbReference>
<gene>
    <name evidence="22" type="ORF">S7711_07560</name>
</gene>
<accession>A0A084ANA0</accession>
<keyword evidence="11 17" id="KW-0378">Hydrolase</keyword>
<comment type="pathway">
    <text evidence="5">Nucleotide-sugar biosynthesis; GDP-alpha-D-mannose biosynthesis; alpha-D-mannose 1-phosphate from D-fructose 6-phosphate: step 1/2.</text>
</comment>
<dbReference type="EC" id="3.2.1.8" evidence="17"/>
<evidence type="ECO:0000256" key="14">
    <source>
        <dbReference type="ARBA" id="ARBA00023277"/>
    </source>
</evidence>
<dbReference type="Gene3D" id="2.60.120.180">
    <property type="match status" value="1"/>
</dbReference>
<feature type="compositionally biased region" description="Polar residues" evidence="19">
    <location>
        <begin position="287"/>
        <end position="305"/>
    </location>
</feature>
<dbReference type="InterPro" id="IPR016305">
    <property type="entry name" value="Mannose-6-P_Isomerase"/>
</dbReference>
<evidence type="ECO:0000256" key="3">
    <source>
        <dbReference type="ARBA" id="ARBA00001947"/>
    </source>
</evidence>
<dbReference type="GO" id="GO:0004476">
    <property type="term" value="F:mannose-6-phosphate isomerase activity"/>
    <property type="evidence" value="ECO:0007669"/>
    <property type="project" value="UniProtKB-EC"/>
</dbReference>
<dbReference type="Gene3D" id="2.60.120.10">
    <property type="entry name" value="Jelly Rolls"/>
    <property type="match status" value="2"/>
</dbReference>
<keyword evidence="15 17" id="KW-0326">Glycosidase</keyword>
<dbReference type="InterPro" id="IPR013320">
    <property type="entry name" value="ConA-like_dom_sf"/>
</dbReference>
<feature type="signal peptide" evidence="20">
    <location>
        <begin position="1"/>
        <end position="19"/>
    </location>
</feature>
<feature type="active site" description="Proton donor" evidence="17">
    <location>
        <position position="204"/>
    </location>
</feature>
<dbReference type="CDD" id="cd07011">
    <property type="entry name" value="cupin_PMI_type_I_N"/>
    <property type="match status" value="1"/>
</dbReference>
<proteinExistence type="inferred from homology"/>
<dbReference type="InterPro" id="IPR014710">
    <property type="entry name" value="RmlC-like_jellyroll"/>
</dbReference>
<dbReference type="PANTHER" id="PTHR10309:SF4">
    <property type="entry name" value="MANNOSE-6-PHOSPHATE ISOMERASE"/>
    <property type="match status" value="1"/>
</dbReference>
<reference evidence="22 23" key="1">
    <citation type="journal article" date="2014" name="BMC Genomics">
        <title>Comparative genome sequencing reveals chemotype-specific gene clusters in the toxigenic black mold Stachybotrys.</title>
        <authorList>
            <person name="Semeiks J."/>
            <person name="Borek D."/>
            <person name="Otwinowski Z."/>
            <person name="Grishin N.V."/>
        </authorList>
    </citation>
    <scope>NUCLEOTIDE SEQUENCE [LARGE SCALE GENOMIC DNA]</scope>
    <source>
        <strain evidence="23">CBS 109288 / IBT 7711</strain>
    </source>
</reference>
<comment type="pathway">
    <text evidence="6 17">Glycan degradation; xylan degradation.</text>
</comment>
<dbReference type="SUPFAM" id="SSF51182">
    <property type="entry name" value="RmlC-like cupins"/>
    <property type="match status" value="1"/>
</dbReference>
<dbReference type="GO" id="GO:0045493">
    <property type="term" value="P:xylan catabolic process"/>
    <property type="evidence" value="ECO:0007669"/>
    <property type="project" value="UniProtKB-UniRule"/>
</dbReference>
<feature type="chain" id="PRO_5001771115" description="endo-1,4-beta-xylanase" evidence="20">
    <location>
        <begin position="20"/>
        <end position="790"/>
    </location>
</feature>
<dbReference type="Gene3D" id="1.10.441.10">
    <property type="entry name" value="Phosphomannose Isomerase, domain 2"/>
    <property type="match status" value="1"/>
</dbReference>
<evidence type="ECO:0000313" key="23">
    <source>
        <dbReference type="Proteomes" id="UP000028045"/>
    </source>
</evidence>
<feature type="compositionally biased region" description="Gly residues" evidence="19">
    <location>
        <begin position="219"/>
        <end position="240"/>
    </location>
</feature>
<dbReference type="SUPFAM" id="SSF49899">
    <property type="entry name" value="Concanavalin A-like lectins/glucanases"/>
    <property type="match status" value="1"/>
</dbReference>
<keyword evidence="20" id="KW-0732">Signal</keyword>
<dbReference type="InterPro" id="IPR046457">
    <property type="entry name" value="PMI_typeI_cat"/>
</dbReference>
<feature type="active site" description="Nucleophile" evidence="17">
    <location>
        <position position="112"/>
    </location>
</feature>
<dbReference type="FunFam" id="2.60.120.180:FF:000001">
    <property type="entry name" value="Endo-1,4-beta-xylanase"/>
    <property type="match status" value="1"/>
</dbReference>
<comment type="similarity">
    <text evidence="8 18">Belongs to the mannose-6-phosphate isomerase type 1 family.</text>
</comment>
<dbReference type="UniPathway" id="UPA00126">
    <property type="reaction ID" value="UER00423"/>
</dbReference>
<keyword evidence="14 17" id="KW-0119">Carbohydrate metabolism</keyword>
<dbReference type="Pfam" id="PF01238">
    <property type="entry name" value="PMI_typeI_C"/>
    <property type="match status" value="1"/>
</dbReference>
<dbReference type="NCBIfam" id="TIGR00218">
    <property type="entry name" value="manA"/>
    <property type="match status" value="1"/>
</dbReference>
<dbReference type="Proteomes" id="UP000028045">
    <property type="component" value="Unassembled WGS sequence"/>
</dbReference>
<keyword evidence="16 17" id="KW-0624">Polysaccharide degradation</keyword>
<comment type="function">
    <text evidence="4">Involved in the synthesis of the GDP-mannose and dolichol-phosphate-mannose required for a number of critical mannosyl transfer reactions.</text>
</comment>
<dbReference type="PRINTS" id="PR00714">
    <property type="entry name" value="MAN6PISMRASE"/>
</dbReference>
<dbReference type="GO" id="GO:0031176">
    <property type="term" value="F:endo-1,4-beta-xylanase activity"/>
    <property type="evidence" value="ECO:0007669"/>
    <property type="project" value="UniProtKB-UniRule"/>
</dbReference>
<dbReference type="InterPro" id="IPR018208">
    <property type="entry name" value="GH11_AS_1"/>
</dbReference>
<evidence type="ECO:0000256" key="7">
    <source>
        <dbReference type="ARBA" id="ARBA00007792"/>
    </source>
</evidence>
<organism evidence="22 23">
    <name type="scientific">Stachybotrys chartarum (strain CBS 109288 / IBT 7711)</name>
    <name type="common">Toxic black mold</name>
    <name type="synonym">Stilbospora chartarum</name>
    <dbReference type="NCBI Taxonomy" id="1280523"/>
    <lineage>
        <taxon>Eukaryota</taxon>
        <taxon>Fungi</taxon>
        <taxon>Dikarya</taxon>
        <taxon>Ascomycota</taxon>
        <taxon>Pezizomycotina</taxon>
        <taxon>Sordariomycetes</taxon>
        <taxon>Hypocreomycetidae</taxon>
        <taxon>Hypocreales</taxon>
        <taxon>Stachybotryaceae</taxon>
        <taxon>Stachybotrys</taxon>
    </lineage>
</organism>
<keyword evidence="12" id="KW-0862">Zinc</keyword>
<evidence type="ECO:0000256" key="18">
    <source>
        <dbReference type="RuleBase" id="RU004189"/>
    </source>
</evidence>
<dbReference type="InterPro" id="IPR013319">
    <property type="entry name" value="GH11/12"/>
</dbReference>
<dbReference type="EMBL" id="KL648646">
    <property type="protein sequence ID" value="KEY66779.1"/>
    <property type="molecule type" value="Genomic_DNA"/>
</dbReference>
<dbReference type="InterPro" id="IPR033123">
    <property type="entry name" value="GH11_dom"/>
</dbReference>
<evidence type="ECO:0000313" key="22">
    <source>
        <dbReference type="EMBL" id="KEY66779.1"/>
    </source>
</evidence>
<evidence type="ECO:0000256" key="8">
    <source>
        <dbReference type="ARBA" id="ARBA00010772"/>
    </source>
</evidence>
<dbReference type="OrthoDB" id="6605218at2759"/>
<feature type="compositionally biased region" description="Low complexity" evidence="19">
    <location>
        <begin position="259"/>
        <end position="286"/>
    </location>
</feature>
<dbReference type="PANTHER" id="PTHR10309">
    <property type="entry name" value="MANNOSE-6-PHOSPHATE ISOMERASE"/>
    <property type="match status" value="1"/>
</dbReference>
<evidence type="ECO:0000256" key="9">
    <source>
        <dbReference type="ARBA" id="ARBA00022651"/>
    </source>
</evidence>
<dbReference type="PROSITE" id="PS00776">
    <property type="entry name" value="GH11_1"/>
    <property type="match status" value="1"/>
</dbReference>
<dbReference type="PROSITE" id="PS51761">
    <property type="entry name" value="GH11_3"/>
    <property type="match status" value="1"/>
</dbReference>
<dbReference type="UniPathway" id="UPA00114"/>
<dbReference type="InterPro" id="IPR046456">
    <property type="entry name" value="PMI_typeI_C"/>
</dbReference>
<evidence type="ECO:0000256" key="5">
    <source>
        <dbReference type="ARBA" id="ARBA00004666"/>
    </source>
</evidence>
<feature type="domain" description="GH11" evidence="21">
    <location>
        <begin position="27"/>
        <end position="217"/>
    </location>
</feature>
<comment type="similarity">
    <text evidence="7 17">Belongs to the glycosyl hydrolase 11 (cellulase G) family.</text>
</comment>
<dbReference type="HOGENOM" id="CLU_019474_0_0_1"/>
<evidence type="ECO:0000256" key="16">
    <source>
        <dbReference type="ARBA" id="ARBA00023326"/>
    </source>
</evidence>
<dbReference type="GO" id="GO:0009298">
    <property type="term" value="P:GDP-mannose biosynthetic process"/>
    <property type="evidence" value="ECO:0007669"/>
    <property type="project" value="UniProtKB-UniPathway"/>
</dbReference>
<dbReference type="Pfam" id="PF20511">
    <property type="entry name" value="PMI_typeI_cat"/>
    <property type="match status" value="1"/>
</dbReference>
<comment type="catalytic activity">
    <reaction evidence="1 17">
        <text>Endohydrolysis of (1-&gt;4)-beta-D-xylosidic linkages in xylans.</text>
        <dbReference type="EC" id="3.2.1.8"/>
    </reaction>
</comment>
<comment type="catalytic activity">
    <reaction evidence="2">
        <text>D-mannose 6-phosphate = D-fructose 6-phosphate</text>
        <dbReference type="Rhea" id="RHEA:12356"/>
        <dbReference type="ChEBI" id="CHEBI:58735"/>
        <dbReference type="ChEBI" id="CHEBI:61527"/>
        <dbReference type="EC" id="5.3.1.8"/>
    </reaction>
</comment>
<evidence type="ECO:0000256" key="11">
    <source>
        <dbReference type="ARBA" id="ARBA00022801"/>
    </source>
</evidence>
<evidence type="ECO:0000256" key="17">
    <source>
        <dbReference type="PROSITE-ProRule" id="PRU01097"/>
    </source>
</evidence>
<dbReference type="AlphaFoldDB" id="A0A084ANA0"/>
<feature type="region of interest" description="Disordered" evidence="19">
    <location>
        <begin position="218"/>
        <end position="240"/>
    </location>
</feature>
<name>A0A084ANA0_STACB</name>
<dbReference type="InterPro" id="IPR011051">
    <property type="entry name" value="RmlC_Cupin_sf"/>
</dbReference>
<dbReference type="PROSITE" id="PS00777">
    <property type="entry name" value="GH11_2"/>
    <property type="match status" value="1"/>
</dbReference>
<dbReference type="InterPro" id="IPR001250">
    <property type="entry name" value="Man6P_Isoase-1"/>
</dbReference>
<evidence type="ECO:0000256" key="10">
    <source>
        <dbReference type="ARBA" id="ARBA00022723"/>
    </source>
</evidence>
<keyword evidence="13" id="KW-0413">Isomerase</keyword>
<evidence type="ECO:0000256" key="12">
    <source>
        <dbReference type="ARBA" id="ARBA00022833"/>
    </source>
</evidence>
<dbReference type="GO" id="GO:0005829">
    <property type="term" value="C:cytosol"/>
    <property type="evidence" value="ECO:0007669"/>
    <property type="project" value="TreeGrafter"/>
</dbReference>
<evidence type="ECO:0000256" key="15">
    <source>
        <dbReference type="ARBA" id="ARBA00023295"/>
    </source>
</evidence>
<dbReference type="InterPro" id="IPR033119">
    <property type="entry name" value="GH11_AS_2"/>
</dbReference>
<protein>
    <recommendedName>
        <fullName evidence="17">endo-1,4-beta-xylanase</fullName>
        <ecNumber evidence="17">3.2.1.8</ecNumber>
    </recommendedName>
</protein>
<evidence type="ECO:0000256" key="1">
    <source>
        <dbReference type="ARBA" id="ARBA00000681"/>
    </source>
</evidence>